<protein>
    <submittedName>
        <fullName evidence="1">Uncharacterized protein</fullName>
    </submittedName>
</protein>
<proteinExistence type="predicted"/>
<reference evidence="1" key="1">
    <citation type="submission" date="2018-10" db="EMBL/GenBank/DDBJ databases">
        <title>Hidden diversity of soil giant viruses.</title>
        <authorList>
            <person name="Schulz F."/>
            <person name="Alteio L."/>
            <person name="Goudeau D."/>
            <person name="Ryan E.M."/>
            <person name="Malmstrom R.R."/>
            <person name="Blanchard J."/>
            <person name="Woyke T."/>
        </authorList>
    </citation>
    <scope>NUCLEOTIDE SEQUENCE</scope>
    <source>
        <strain evidence="1">SYV1</strain>
    </source>
</reference>
<accession>A0A3G5AJQ0</accession>
<organism evidence="1">
    <name type="scientific">Sylvanvirus sp</name>
    <dbReference type="NCBI Taxonomy" id="2487774"/>
    <lineage>
        <taxon>Viruses</taxon>
    </lineage>
</organism>
<dbReference type="EMBL" id="MK072525">
    <property type="protein sequence ID" value="AYV87034.1"/>
    <property type="molecule type" value="Genomic_DNA"/>
</dbReference>
<evidence type="ECO:0000313" key="1">
    <source>
        <dbReference type="EMBL" id="AYV87034.1"/>
    </source>
</evidence>
<name>A0A3G5AJQ0_9VIRU</name>
<gene>
    <name evidence="1" type="ORF">Sylvanvirus19_17</name>
</gene>
<sequence>MVEQGGVDTSTCGKVEVKTCDLKWRQAKGFNHKSLELVELSTTPVRDLQRIRTSPHECAYNIHILIKKNKTP</sequence>